<comment type="caution">
    <text evidence="6">The sequence shown here is derived from an EMBL/GenBank/DDBJ whole genome shotgun (WGS) entry which is preliminary data.</text>
</comment>
<proteinExistence type="predicted"/>
<protein>
    <recommendedName>
        <fullName evidence="5">P-type ATPase C-terminal domain-containing protein</fullName>
    </recommendedName>
</protein>
<dbReference type="AlphaFoldDB" id="A0AAD7WSZ3"/>
<keyword evidence="4" id="KW-1133">Transmembrane helix</keyword>
<dbReference type="SUPFAM" id="SSF81665">
    <property type="entry name" value="Calcium ATPase, transmembrane domain M"/>
    <property type="match status" value="1"/>
</dbReference>
<dbReference type="GO" id="GO:0055037">
    <property type="term" value="C:recycling endosome"/>
    <property type="evidence" value="ECO:0007669"/>
    <property type="project" value="TreeGrafter"/>
</dbReference>
<evidence type="ECO:0000256" key="3">
    <source>
        <dbReference type="ARBA" id="ARBA00022842"/>
    </source>
</evidence>
<feature type="transmembrane region" description="Helical" evidence="4">
    <location>
        <begin position="84"/>
        <end position="103"/>
    </location>
</feature>
<feature type="transmembrane region" description="Helical" evidence="4">
    <location>
        <begin position="47"/>
        <end position="69"/>
    </location>
</feature>
<evidence type="ECO:0000256" key="2">
    <source>
        <dbReference type="ARBA" id="ARBA00022723"/>
    </source>
</evidence>
<dbReference type="GO" id="GO:0005783">
    <property type="term" value="C:endoplasmic reticulum"/>
    <property type="evidence" value="ECO:0007669"/>
    <property type="project" value="TreeGrafter"/>
</dbReference>
<keyword evidence="2" id="KW-0479">Metal-binding</keyword>
<keyword evidence="4" id="KW-0472">Membrane</keyword>
<evidence type="ECO:0000256" key="4">
    <source>
        <dbReference type="SAM" id="Phobius"/>
    </source>
</evidence>
<dbReference type="PANTHER" id="PTHR24092:SF38">
    <property type="entry name" value="PHOSPHOLIPID-TRANSPORTING ATPASE IG"/>
    <property type="match status" value="1"/>
</dbReference>
<organism evidence="6 7">
    <name type="scientific">Aldrovandia affinis</name>
    <dbReference type="NCBI Taxonomy" id="143900"/>
    <lineage>
        <taxon>Eukaryota</taxon>
        <taxon>Metazoa</taxon>
        <taxon>Chordata</taxon>
        <taxon>Craniata</taxon>
        <taxon>Vertebrata</taxon>
        <taxon>Euteleostomi</taxon>
        <taxon>Actinopterygii</taxon>
        <taxon>Neopterygii</taxon>
        <taxon>Teleostei</taxon>
        <taxon>Notacanthiformes</taxon>
        <taxon>Halosauridae</taxon>
        <taxon>Aldrovandia</taxon>
    </lineage>
</organism>
<dbReference type="InterPro" id="IPR032630">
    <property type="entry name" value="P_typ_ATPase_c"/>
</dbReference>
<gene>
    <name evidence="6" type="ORF">AAFF_G00288950</name>
</gene>
<dbReference type="GO" id="GO:0046872">
    <property type="term" value="F:metal ion binding"/>
    <property type="evidence" value="ECO:0007669"/>
    <property type="project" value="UniProtKB-KW"/>
</dbReference>
<feature type="domain" description="P-type ATPase C-terminal" evidence="5">
    <location>
        <begin position="1"/>
        <end position="180"/>
    </location>
</feature>
<dbReference type="Pfam" id="PF16212">
    <property type="entry name" value="PhoLip_ATPase_C"/>
    <property type="match status" value="1"/>
</dbReference>
<dbReference type="GO" id="GO:0140326">
    <property type="term" value="F:ATPase-coupled intramembrane lipid transporter activity"/>
    <property type="evidence" value="ECO:0007669"/>
    <property type="project" value="TreeGrafter"/>
</dbReference>
<evidence type="ECO:0000256" key="1">
    <source>
        <dbReference type="ARBA" id="ARBA00004141"/>
    </source>
</evidence>
<comment type="subcellular location">
    <subcellularLocation>
        <location evidence="1">Membrane</location>
        <topology evidence="1">Multi-pass membrane protein</topology>
    </subcellularLocation>
</comment>
<feature type="transmembrane region" description="Helical" evidence="4">
    <location>
        <begin position="156"/>
        <end position="178"/>
    </location>
</feature>
<name>A0AAD7WSZ3_9TELE</name>
<sequence length="266" mass="30834">MYNICFTSLPILAYSLLEQHISMEVLLDNASLYREVAKNAMLRWGPFLYWTLLGLFQGLLFFFGVHHLFRNPALQDNGQVFGNWSYGTIVFTVLVFTVTLKLALDTRHWTWINHLVIWGSLAFYVFFSFFWGGIIWPFLKHQRLYFVFANMLSSVSAWLVIILLILLSLLPDILLSILRRPRGPHSRQTKQRLPSSGTSTIFMLSQTTSTHSFSWKEAESVERGGVPVSSVFIQASAHENLFRRIQYCQLNSPLKTPSYLYTHKDR</sequence>
<keyword evidence="7" id="KW-1185">Reference proteome</keyword>
<dbReference type="PANTHER" id="PTHR24092">
    <property type="entry name" value="PROBABLE PHOSPHOLIPID-TRANSPORTING ATPASE"/>
    <property type="match status" value="1"/>
</dbReference>
<dbReference type="Proteomes" id="UP001221898">
    <property type="component" value="Unassembled WGS sequence"/>
</dbReference>
<evidence type="ECO:0000259" key="5">
    <source>
        <dbReference type="Pfam" id="PF16212"/>
    </source>
</evidence>
<keyword evidence="4" id="KW-0812">Transmembrane</keyword>
<accession>A0AAD7WSZ3</accession>
<reference evidence="6" key="1">
    <citation type="journal article" date="2023" name="Science">
        <title>Genome structures resolve the early diversification of teleost fishes.</title>
        <authorList>
            <person name="Parey E."/>
            <person name="Louis A."/>
            <person name="Montfort J."/>
            <person name="Bouchez O."/>
            <person name="Roques C."/>
            <person name="Iampietro C."/>
            <person name="Lluch J."/>
            <person name="Castinel A."/>
            <person name="Donnadieu C."/>
            <person name="Desvignes T."/>
            <person name="Floi Bucao C."/>
            <person name="Jouanno E."/>
            <person name="Wen M."/>
            <person name="Mejri S."/>
            <person name="Dirks R."/>
            <person name="Jansen H."/>
            <person name="Henkel C."/>
            <person name="Chen W.J."/>
            <person name="Zahm M."/>
            <person name="Cabau C."/>
            <person name="Klopp C."/>
            <person name="Thompson A.W."/>
            <person name="Robinson-Rechavi M."/>
            <person name="Braasch I."/>
            <person name="Lecointre G."/>
            <person name="Bobe J."/>
            <person name="Postlethwait J.H."/>
            <person name="Berthelot C."/>
            <person name="Roest Crollius H."/>
            <person name="Guiguen Y."/>
        </authorList>
    </citation>
    <scope>NUCLEOTIDE SEQUENCE</scope>
    <source>
        <strain evidence="6">NC1722</strain>
    </source>
</reference>
<dbReference type="GO" id="GO:0005886">
    <property type="term" value="C:plasma membrane"/>
    <property type="evidence" value="ECO:0007669"/>
    <property type="project" value="TreeGrafter"/>
</dbReference>
<feature type="transmembrane region" description="Helical" evidence="4">
    <location>
        <begin position="115"/>
        <end position="136"/>
    </location>
</feature>
<dbReference type="GO" id="GO:0045332">
    <property type="term" value="P:phospholipid translocation"/>
    <property type="evidence" value="ECO:0007669"/>
    <property type="project" value="TreeGrafter"/>
</dbReference>
<keyword evidence="3" id="KW-0460">Magnesium</keyword>
<dbReference type="InterPro" id="IPR023298">
    <property type="entry name" value="ATPase_P-typ_TM_dom_sf"/>
</dbReference>
<dbReference type="EMBL" id="JAINUG010000040">
    <property type="protein sequence ID" value="KAJ8407219.1"/>
    <property type="molecule type" value="Genomic_DNA"/>
</dbReference>
<evidence type="ECO:0000313" key="6">
    <source>
        <dbReference type="EMBL" id="KAJ8407219.1"/>
    </source>
</evidence>
<evidence type="ECO:0000313" key="7">
    <source>
        <dbReference type="Proteomes" id="UP001221898"/>
    </source>
</evidence>